<dbReference type="Proteomes" id="UP000736672">
    <property type="component" value="Unassembled WGS sequence"/>
</dbReference>
<evidence type="ECO:0000313" key="3">
    <source>
        <dbReference type="Proteomes" id="UP000736672"/>
    </source>
</evidence>
<dbReference type="EMBL" id="JAGTJS010000011">
    <property type="protein sequence ID" value="KAH7253447.1"/>
    <property type="molecule type" value="Genomic_DNA"/>
</dbReference>
<evidence type="ECO:0000313" key="2">
    <source>
        <dbReference type="EMBL" id="KAH7253447.1"/>
    </source>
</evidence>
<feature type="chain" id="PRO_5040472281" evidence="1">
    <location>
        <begin position="25"/>
        <end position="365"/>
    </location>
</feature>
<dbReference type="OrthoDB" id="4767222at2759"/>
<evidence type="ECO:0000256" key="1">
    <source>
        <dbReference type="SAM" id="SignalP"/>
    </source>
</evidence>
<proteinExistence type="predicted"/>
<reference evidence="2" key="1">
    <citation type="journal article" date="2021" name="Nat. Commun.">
        <title>Genetic determinants of endophytism in the Arabidopsis root mycobiome.</title>
        <authorList>
            <person name="Mesny F."/>
            <person name="Miyauchi S."/>
            <person name="Thiergart T."/>
            <person name="Pickel B."/>
            <person name="Atanasova L."/>
            <person name="Karlsson M."/>
            <person name="Huettel B."/>
            <person name="Barry K.W."/>
            <person name="Haridas S."/>
            <person name="Chen C."/>
            <person name="Bauer D."/>
            <person name="Andreopoulos W."/>
            <person name="Pangilinan J."/>
            <person name="LaButti K."/>
            <person name="Riley R."/>
            <person name="Lipzen A."/>
            <person name="Clum A."/>
            <person name="Drula E."/>
            <person name="Henrissat B."/>
            <person name="Kohler A."/>
            <person name="Grigoriev I.V."/>
            <person name="Martin F.M."/>
            <person name="Hacquard S."/>
        </authorList>
    </citation>
    <scope>NUCLEOTIDE SEQUENCE</scope>
    <source>
        <strain evidence="2">FSSC 5 MPI-SDFR-AT-0091</strain>
    </source>
</reference>
<organism evidence="2 3">
    <name type="scientific">Fusarium solani</name>
    <name type="common">Filamentous fungus</name>
    <dbReference type="NCBI Taxonomy" id="169388"/>
    <lineage>
        <taxon>Eukaryota</taxon>
        <taxon>Fungi</taxon>
        <taxon>Dikarya</taxon>
        <taxon>Ascomycota</taxon>
        <taxon>Pezizomycotina</taxon>
        <taxon>Sordariomycetes</taxon>
        <taxon>Hypocreomycetidae</taxon>
        <taxon>Hypocreales</taxon>
        <taxon>Nectriaceae</taxon>
        <taxon>Fusarium</taxon>
        <taxon>Fusarium solani species complex</taxon>
    </lineage>
</organism>
<protein>
    <submittedName>
        <fullName evidence="2">Uncharacterized protein</fullName>
    </submittedName>
</protein>
<keyword evidence="3" id="KW-1185">Reference proteome</keyword>
<comment type="caution">
    <text evidence="2">The sequence shown here is derived from an EMBL/GenBank/DDBJ whole genome shotgun (WGS) entry which is preliminary data.</text>
</comment>
<sequence>MAPSLFSVLALAAALHAIPAYGQGEQQPLNEATRGTYHDAYPEARPAEITIFNDPKWPCVPETGQPSVDLDVPLNTCVSANFTLDSNVHLMSPGLCPGGNKSPYISIYPSPSCTGVSNHPTWYDRRVALNGPGYCLGKAVWGSKITPPEGQWSMEFRCDGTQSDEPMRFLHVTLPEPPAKAEPEPARPRPKTASVSDSACYISGMGMAGAPKFIFQRPEADVCVNVAPKHRLKIYRNALCPNGTEALFARFGGRGCKGSPIELKEMDRGMMATNSPSTCIDMGGEEASSYTFWCTGDLHQKDVPQGLFPDDGDDDDDTRVRLHYTYGAPARSSNNKSSAQSLRMSMDYRLMGLTVLAAVLSIVVR</sequence>
<dbReference type="AlphaFoldDB" id="A0A9P9HB69"/>
<keyword evidence="1" id="KW-0732">Signal</keyword>
<gene>
    <name evidence="2" type="ORF">B0J15DRAFT_495807</name>
</gene>
<name>A0A9P9HB69_FUSSL</name>
<accession>A0A9P9HB69</accession>
<feature type="signal peptide" evidence="1">
    <location>
        <begin position="1"/>
        <end position="24"/>
    </location>
</feature>